<dbReference type="Pfam" id="PF20260">
    <property type="entry name" value="PUA_4"/>
    <property type="match status" value="1"/>
</dbReference>
<dbReference type="EMBL" id="LUUH01000041">
    <property type="protein sequence ID" value="OAI05533.1"/>
    <property type="molecule type" value="Genomic_DNA"/>
</dbReference>
<comment type="similarity">
    <text evidence="2 12">Belongs to the RNA methyltransferase RsmE family.</text>
</comment>
<protein>
    <recommendedName>
        <fullName evidence="4 12">Ribosomal RNA small subunit methyltransferase E</fullName>
        <ecNumber evidence="3 12">2.1.1.193</ecNumber>
    </recommendedName>
</protein>
<reference evidence="15 16" key="1">
    <citation type="submission" date="2016-03" db="EMBL/GenBank/DDBJ databases">
        <authorList>
            <person name="Ploux O."/>
        </authorList>
    </citation>
    <scope>NUCLEOTIDE SEQUENCE [LARGE SCALE GENOMIC DNA]</scope>
    <source>
        <strain evidence="15 16">R-45371</strain>
    </source>
</reference>
<dbReference type="PIRSF" id="PIRSF015601">
    <property type="entry name" value="MTase_slr0722"/>
    <property type="match status" value="1"/>
</dbReference>
<dbReference type="EC" id="2.1.1.193" evidence="3 12"/>
<evidence type="ECO:0000313" key="15">
    <source>
        <dbReference type="EMBL" id="OAI05533.1"/>
    </source>
</evidence>
<dbReference type="InterPro" id="IPR029028">
    <property type="entry name" value="Alpha/beta_knot_MTases"/>
</dbReference>
<comment type="caution">
    <text evidence="15">The sequence shown here is derived from an EMBL/GenBank/DDBJ whole genome shotgun (WGS) entry which is preliminary data.</text>
</comment>
<evidence type="ECO:0000256" key="4">
    <source>
        <dbReference type="ARBA" id="ARBA00013673"/>
    </source>
</evidence>
<evidence type="ECO:0000256" key="10">
    <source>
        <dbReference type="ARBA" id="ARBA00025699"/>
    </source>
</evidence>
<keyword evidence="5 12" id="KW-0963">Cytoplasm</keyword>
<comment type="subcellular location">
    <subcellularLocation>
        <location evidence="1 12">Cytoplasm</location>
    </subcellularLocation>
</comment>
<name>A0A177MJL2_METMH</name>
<evidence type="ECO:0000259" key="13">
    <source>
        <dbReference type="Pfam" id="PF04452"/>
    </source>
</evidence>
<evidence type="ECO:0000256" key="7">
    <source>
        <dbReference type="ARBA" id="ARBA00022603"/>
    </source>
</evidence>
<dbReference type="Gene3D" id="2.40.240.20">
    <property type="entry name" value="Hypothetical PUA domain-like, domain 1"/>
    <property type="match status" value="1"/>
</dbReference>
<dbReference type="PANTHER" id="PTHR30027:SF3">
    <property type="entry name" value="16S RRNA (URACIL(1498)-N(3))-METHYLTRANSFERASE"/>
    <property type="match status" value="1"/>
</dbReference>
<evidence type="ECO:0000313" key="16">
    <source>
        <dbReference type="Proteomes" id="UP000077763"/>
    </source>
</evidence>
<evidence type="ECO:0000256" key="6">
    <source>
        <dbReference type="ARBA" id="ARBA00022552"/>
    </source>
</evidence>
<sequence length="242" mass="26845">MRVSRLYVAAPLNVGGRIELDDDAAHYVRSVLRLKQDQSIVLFNGQGGEYLGRFSEVSRKSVRVEIEQFVERNVESPLVINLGLGISRGDRMDWAVQKAVELGVTQLTPLVTERCVIKFNDDKKQQRLQHWQHIAQHAAEQSGRTCCPSIGEIANLTDWVSGQEGLSVFLDPYAQQSLADLKPESARVTLLSGPEGGFSEQERQIAKAAGFVPVRMGARILRTETAVLSALTAVQTLWGDFR</sequence>
<dbReference type="InterPro" id="IPR006700">
    <property type="entry name" value="RsmE"/>
</dbReference>
<dbReference type="InterPro" id="IPR029026">
    <property type="entry name" value="tRNA_m1G_MTases_N"/>
</dbReference>
<dbReference type="Proteomes" id="UP000077763">
    <property type="component" value="Unassembled WGS sequence"/>
</dbReference>
<dbReference type="InterPro" id="IPR015947">
    <property type="entry name" value="PUA-like_sf"/>
</dbReference>
<keyword evidence="6 12" id="KW-0698">rRNA processing</keyword>
<evidence type="ECO:0000256" key="12">
    <source>
        <dbReference type="PIRNR" id="PIRNR015601"/>
    </source>
</evidence>
<keyword evidence="7 12" id="KW-0489">Methyltransferase</keyword>
<dbReference type="RefSeq" id="WP_064036361.1">
    <property type="nucleotide sequence ID" value="NZ_LUUH01000041.1"/>
</dbReference>
<proteinExistence type="inferred from homology"/>
<evidence type="ECO:0000256" key="1">
    <source>
        <dbReference type="ARBA" id="ARBA00004496"/>
    </source>
</evidence>
<evidence type="ECO:0000256" key="8">
    <source>
        <dbReference type="ARBA" id="ARBA00022679"/>
    </source>
</evidence>
<keyword evidence="8 12" id="KW-0808">Transferase</keyword>
<comment type="catalytic activity">
    <reaction evidence="11 12">
        <text>uridine(1498) in 16S rRNA + S-adenosyl-L-methionine = N(3)-methyluridine(1498) in 16S rRNA + S-adenosyl-L-homocysteine + H(+)</text>
        <dbReference type="Rhea" id="RHEA:42920"/>
        <dbReference type="Rhea" id="RHEA-COMP:10283"/>
        <dbReference type="Rhea" id="RHEA-COMP:10284"/>
        <dbReference type="ChEBI" id="CHEBI:15378"/>
        <dbReference type="ChEBI" id="CHEBI:57856"/>
        <dbReference type="ChEBI" id="CHEBI:59789"/>
        <dbReference type="ChEBI" id="CHEBI:65315"/>
        <dbReference type="ChEBI" id="CHEBI:74502"/>
        <dbReference type="EC" id="2.1.1.193"/>
    </reaction>
</comment>
<dbReference type="GO" id="GO:0070042">
    <property type="term" value="F:rRNA (uridine-N3-)-methyltransferase activity"/>
    <property type="evidence" value="ECO:0007669"/>
    <property type="project" value="TreeGrafter"/>
</dbReference>
<feature type="domain" description="Ribosomal RNA small subunit methyltransferase E PUA-like" evidence="14">
    <location>
        <begin position="20"/>
        <end position="67"/>
    </location>
</feature>
<dbReference type="CDD" id="cd18084">
    <property type="entry name" value="RsmE-like"/>
    <property type="match status" value="1"/>
</dbReference>
<dbReference type="PANTHER" id="PTHR30027">
    <property type="entry name" value="RIBOSOMAL RNA SMALL SUBUNIT METHYLTRANSFERASE E"/>
    <property type="match status" value="1"/>
</dbReference>
<feature type="domain" description="Ribosomal RNA small subunit methyltransferase E methyltransferase" evidence="13">
    <location>
        <begin position="75"/>
        <end position="235"/>
    </location>
</feature>
<keyword evidence="9 12" id="KW-0949">S-adenosyl-L-methionine</keyword>
<accession>A0A177MJL2</accession>
<dbReference type="AlphaFoldDB" id="A0A177MJL2"/>
<evidence type="ECO:0000256" key="3">
    <source>
        <dbReference type="ARBA" id="ARBA00012328"/>
    </source>
</evidence>
<dbReference type="SUPFAM" id="SSF88697">
    <property type="entry name" value="PUA domain-like"/>
    <property type="match status" value="1"/>
</dbReference>
<dbReference type="NCBIfam" id="TIGR00046">
    <property type="entry name" value="RsmE family RNA methyltransferase"/>
    <property type="match status" value="1"/>
</dbReference>
<evidence type="ECO:0000259" key="14">
    <source>
        <dbReference type="Pfam" id="PF20260"/>
    </source>
</evidence>
<dbReference type="NCBIfam" id="NF008692">
    <property type="entry name" value="PRK11713.1-5"/>
    <property type="match status" value="1"/>
</dbReference>
<dbReference type="GO" id="GO:0005737">
    <property type="term" value="C:cytoplasm"/>
    <property type="evidence" value="ECO:0007669"/>
    <property type="project" value="UniProtKB-SubCell"/>
</dbReference>
<dbReference type="SUPFAM" id="SSF75217">
    <property type="entry name" value="alpha/beta knot"/>
    <property type="match status" value="1"/>
</dbReference>
<comment type="function">
    <text evidence="10 12">Specifically methylates the N3 position of the uracil ring of uridine 1498 (m3U1498) in 16S rRNA. Acts on the fully assembled 30S ribosomal subunit.</text>
</comment>
<dbReference type="Pfam" id="PF04452">
    <property type="entry name" value="Methyltrans_RNA"/>
    <property type="match status" value="1"/>
</dbReference>
<evidence type="ECO:0000256" key="5">
    <source>
        <dbReference type="ARBA" id="ARBA00022490"/>
    </source>
</evidence>
<gene>
    <name evidence="15" type="ORF">A1353_11210</name>
</gene>
<evidence type="ECO:0000256" key="9">
    <source>
        <dbReference type="ARBA" id="ARBA00022691"/>
    </source>
</evidence>
<dbReference type="InterPro" id="IPR046887">
    <property type="entry name" value="RsmE_PUA-like"/>
</dbReference>
<evidence type="ECO:0000256" key="2">
    <source>
        <dbReference type="ARBA" id="ARBA00005528"/>
    </source>
</evidence>
<organism evidence="15 16">
    <name type="scientific">Methylomonas methanica</name>
    <dbReference type="NCBI Taxonomy" id="421"/>
    <lineage>
        <taxon>Bacteria</taxon>
        <taxon>Pseudomonadati</taxon>
        <taxon>Pseudomonadota</taxon>
        <taxon>Gammaproteobacteria</taxon>
        <taxon>Methylococcales</taxon>
        <taxon>Methylococcaceae</taxon>
        <taxon>Methylomonas</taxon>
    </lineage>
</organism>
<dbReference type="GO" id="GO:0070475">
    <property type="term" value="P:rRNA base methylation"/>
    <property type="evidence" value="ECO:0007669"/>
    <property type="project" value="TreeGrafter"/>
</dbReference>
<dbReference type="InterPro" id="IPR046886">
    <property type="entry name" value="RsmE_MTase_dom"/>
</dbReference>
<evidence type="ECO:0000256" key="11">
    <source>
        <dbReference type="ARBA" id="ARBA00047944"/>
    </source>
</evidence>
<dbReference type="Gene3D" id="3.40.1280.10">
    <property type="match status" value="1"/>
</dbReference>